<dbReference type="PROSITE" id="PS00676">
    <property type="entry name" value="SIGMA54_INTERACT_2"/>
    <property type="match status" value="1"/>
</dbReference>
<dbReference type="AlphaFoldDB" id="A0A5P1RCR3"/>
<dbReference type="CDD" id="cd00009">
    <property type="entry name" value="AAA"/>
    <property type="match status" value="1"/>
</dbReference>
<protein>
    <recommendedName>
        <fullName evidence="10">HTH-type transcriptional regulatory protein TyrR</fullName>
    </recommendedName>
</protein>
<dbReference type="OrthoDB" id="9804019at2"/>
<dbReference type="RefSeq" id="WP_138986965.1">
    <property type="nucleotide sequence ID" value="NZ_CP043869.1"/>
</dbReference>
<gene>
    <name evidence="13" type="ORF">F0U83_12090</name>
</gene>
<evidence type="ECO:0000256" key="4">
    <source>
        <dbReference type="ARBA" id="ARBA00022741"/>
    </source>
</evidence>
<dbReference type="GO" id="GO:0005737">
    <property type="term" value="C:cytoplasm"/>
    <property type="evidence" value="ECO:0007669"/>
    <property type="project" value="UniProtKB-SubCell"/>
</dbReference>
<accession>A0A5P1RCR3</accession>
<evidence type="ECO:0000259" key="11">
    <source>
        <dbReference type="PROSITE" id="PS50045"/>
    </source>
</evidence>
<dbReference type="GO" id="GO:0003677">
    <property type="term" value="F:DNA binding"/>
    <property type="evidence" value="ECO:0007669"/>
    <property type="project" value="UniProtKB-KW"/>
</dbReference>
<dbReference type="Pfam" id="PF00989">
    <property type="entry name" value="PAS"/>
    <property type="match status" value="1"/>
</dbReference>
<keyword evidence="2" id="KW-0963">Cytoplasm</keyword>
<dbReference type="SUPFAM" id="SSF46689">
    <property type="entry name" value="Homeodomain-like"/>
    <property type="match status" value="1"/>
</dbReference>
<dbReference type="PROSITE" id="PS00675">
    <property type="entry name" value="SIGMA54_INTERACT_1"/>
    <property type="match status" value="1"/>
</dbReference>
<dbReference type="PROSITE" id="PS50112">
    <property type="entry name" value="PAS"/>
    <property type="match status" value="1"/>
</dbReference>
<dbReference type="Gene3D" id="3.40.50.300">
    <property type="entry name" value="P-loop containing nucleotide triphosphate hydrolases"/>
    <property type="match status" value="1"/>
</dbReference>
<proteinExistence type="predicted"/>
<dbReference type="SUPFAM" id="SSF55785">
    <property type="entry name" value="PYP-like sensor domain (PAS domain)"/>
    <property type="match status" value="1"/>
</dbReference>
<evidence type="ECO:0000256" key="7">
    <source>
        <dbReference type="ARBA" id="ARBA00023015"/>
    </source>
</evidence>
<organism evidence="13 14">
    <name type="scientific">Neptunomonas concharum</name>
    <dbReference type="NCBI Taxonomy" id="1031538"/>
    <lineage>
        <taxon>Bacteria</taxon>
        <taxon>Pseudomonadati</taxon>
        <taxon>Pseudomonadota</taxon>
        <taxon>Gammaproteobacteria</taxon>
        <taxon>Oceanospirillales</taxon>
        <taxon>Oceanospirillaceae</taxon>
        <taxon>Neptunomonas</taxon>
    </lineage>
</organism>
<keyword evidence="5" id="KW-0058">Aromatic hydrocarbons catabolism</keyword>
<evidence type="ECO:0000256" key="9">
    <source>
        <dbReference type="ARBA" id="ARBA00023163"/>
    </source>
</evidence>
<keyword evidence="4" id="KW-0547">Nucleotide-binding</keyword>
<dbReference type="NCBIfam" id="TIGR00229">
    <property type="entry name" value="sensory_box"/>
    <property type="match status" value="1"/>
</dbReference>
<dbReference type="Proteomes" id="UP000324760">
    <property type="component" value="Chromosome"/>
</dbReference>
<dbReference type="Gene3D" id="1.10.10.60">
    <property type="entry name" value="Homeodomain-like"/>
    <property type="match status" value="1"/>
</dbReference>
<keyword evidence="7" id="KW-0805">Transcription regulation</keyword>
<dbReference type="PROSITE" id="PS00688">
    <property type="entry name" value="SIGMA54_INTERACT_3"/>
    <property type="match status" value="1"/>
</dbReference>
<evidence type="ECO:0000256" key="6">
    <source>
        <dbReference type="ARBA" id="ARBA00022840"/>
    </source>
</evidence>
<dbReference type="Gene3D" id="3.30.70.260">
    <property type="match status" value="1"/>
</dbReference>
<sequence length="507" mass="56620">MRFDIRSKDRLGITQEILEVFSRQNWNLVTMEMHLHHTFVELDDTATLEDLKSVVLSVEGVTEVVEVDLLPGERRSQHLDAVLSKLQDPILDIDHLGKILLSNTAAATLLGLPREQLQGMEITEFTDYPLSSLLQKSPTTLDITLAGQSFLAAITPVFSYNRGIKQVSGAVLFLQSIRRIGQQIAAVTHTPGDNTTSLIGTSRSTRELISHTQRFSQLDMPVLIQGETGTGKELLAHMLHENGARSQAPFMAINCAALPENLLESELFGYAPGAFSGASKNGKPGLFELADGGSVFLDEIGEMSPYLQAKLLRVLQEYSFRRIGGEKEISVNVRIISATHRDLLAMAEEHQFREDLFYRLNVLNLSVPPLRERTEDIPELTRYFIQHAAEQTNRPTPEVSEAAMEMLLNYSWPGNIRELQNILFRAVAMSDDIYIDAKQLPFDSSSEHTEPKGALKIGNWEDAISEFESQLLTSLFPHFPSSRKLANRLGVSHNTIALKLRKYGISK</sequence>
<name>A0A5P1RCR3_9GAMM</name>
<dbReference type="Pfam" id="PF25601">
    <property type="entry name" value="AAA_lid_14"/>
    <property type="match status" value="1"/>
</dbReference>
<comment type="subcellular location">
    <subcellularLocation>
        <location evidence="1">Cytoplasm</location>
    </subcellularLocation>
</comment>
<dbReference type="Gene3D" id="3.30.450.20">
    <property type="entry name" value="PAS domain"/>
    <property type="match status" value="1"/>
</dbReference>
<dbReference type="InterPro" id="IPR027417">
    <property type="entry name" value="P-loop_NTPase"/>
</dbReference>
<reference evidence="13 14" key="1">
    <citation type="journal article" date="2019" name="Biochem. Eng. J.">
        <title>Metabolic engineering of the marine bacteria Neptunomonas concharum for the production of acetoin and meso-2,3-butanediol from acetate.</title>
        <authorList>
            <person name="Li W."/>
            <person name="Pu N."/>
            <person name="Liu C.-X."/>
            <person name="Yuan Q.-P."/>
            <person name="Li Z.-J."/>
        </authorList>
    </citation>
    <scope>NUCLEOTIDE SEQUENCE [LARGE SCALE GENOMIC DNA]</scope>
    <source>
        <strain evidence="13 14">JCM17730</strain>
    </source>
</reference>
<evidence type="ECO:0000313" key="13">
    <source>
        <dbReference type="EMBL" id="QEQ97393.1"/>
    </source>
</evidence>
<dbReference type="SMART" id="SM00091">
    <property type="entry name" value="PAS"/>
    <property type="match status" value="1"/>
</dbReference>
<dbReference type="InterPro" id="IPR025943">
    <property type="entry name" value="Sigma_54_int_dom_ATP-bd_2"/>
</dbReference>
<dbReference type="InterPro" id="IPR009057">
    <property type="entry name" value="Homeodomain-like_sf"/>
</dbReference>
<dbReference type="Pfam" id="PF18024">
    <property type="entry name" value="HTH_50"/>
    <property type="match status" value="1"/>
</dbReference>
<dbReference type="InterPro" id="IPR030828">
    <property type="entry name" value="HTH_TyrR"/>
</dbReference>
<evidence type="ECO:0000256" key="5">
    <source>
        <dbReference type="ARBA" id="ARBA00022797"/>
    </source>
</evidence>
<keyword evidence="9" id="KW-0804">Transcription</keyword>
<evidence type="ECO:0000256" key="10">
    <source>
        <dbReference type="ARBA" id="ARBA00029500"/>
    </source>
</evidence>
<dbReference type="InterPro" id="IPR025662">
    <property type="entry name" value="Sigma_54_int_dom_ATP-bd_1"/>
</dbReference>
<dbReference type="InterPro" id="IPR058031">
    <property type="entry name" value="AAA_lid_NorR"/>
</dbReference>
<dbReference type="InterPro" id="IPR000014">
    <property type="entry name" value="PAS"/>
</dbReference>
<dbReference type="Gene3D" id="1.10.8.60">
    <property type="match status" value="1"/>
</dbReference>
<dbReference type="GO" id="GO:0005524">
    <property type="term" value="F:ATP binding"/>
    <property type="evidence" value="ECO:0007669"/>
    <property type="project" value="UniProtKB-KW"/>
</dbReference>
<dbReference type="NCBIfam" id="TIGR04381">
    <property type="entry name" value="HTH_TypR"/>
    <property type="match status" value="1"/>
</dbReference>
<dbReference type="FunFam" id="3.40.50.300:FF:000006">
    <property type="entry name" value="DNA-binding transcriptional regulator NtrC"/>
    <property type="match status" value="1"/>
</dbReference>
<dbReference type="CDD" id="cd00130">
    <property type="entry name" value="PAS"/>
    <property type="match status" value="1"/>
</dbReference>
<evidence type="ECO:0000256" key="1">
    <source>
        <dbReference type="ARBA" id="ARBA00004496"/>
    </source>
</evidence>
<evidence type="ECO:0000259" key="12">
    <source>
        <dbReference type="PROSITE" id="PS50112"/>
    </source>
</evidence>
<evidence type="ECO:0000256" key="3">
    <source>
        <dbReference type="ARBA" id="ARBA00022491"/>
    </source>
</evidence>
<keyword evidence="6" id="KW-0067">ATP-binding</keyword>
<feature type="domain" description="Sigma-54 factor interaction" evidence="11">
    <location>
        <begin position="198"/>
        <end position="428"/>
    </location>
</feature>
<dbReference type="InterPro" id="IPR025944">
    <property type="entry name" value="Sigma_54_int_dom_CS"/>
</dbReference>
<keyword evidence="8" id="KW-0238">DNA-binding</keyword>
<dbReference type="PANTHER" id="PTHR32071">
    <property type="entry name" value="TRANSCRIPTIONAL REGULATORY PROTEIN"/>
    <property type="match status" value="1"/>
</dbReference>
<feature type="domain" description="PAS" evidence="12">
    <location>
        <begin position="75"/>
        <end position="148"/>
    </location>
</feature>
<dbReference type="PROSITE" id="PS50045">
    <property type="entry name" value="SIGMA54_INTERACT_4"/>
    <property type="match status" value="1"/>
</dbReference>
<keyword evidence="3" id="KW-0678">Repressor</keyword>
<evidence type="ECO:0000313" key="14">
    <source>
        <dbReference type="Proteomes" id="UP000324760"/>
    </source>
</evidence>
<dbReference type="PANTHER" id="PTHR32071:SF3">
    <property type="entry name" value="HTH-TYPE TRANSCRIPTIONAL REGULATORY PROTEIN TYRR"/>
    <property type="match status" value="1"/>
</dbReference>
<evidence type="ECO:0000256" key="8">
    <source>
        <dbReference type="ARBA" id="ARBA00023125"/>
    </source>
</evidence>
<dbReference type="SUPFAM" id="SSF52540">
    <property type="entry name" value="P-loop containing nucleoside triphosphate hydrolases"/>
    <property type="match status" value="1"/>
</dbReference>
<dbReference type="EMBL" id="CP043869">
    <property type="protein sequence ID" value="QEQ97393.1"/>
    <property type="molecule type" value="Genomic_DNA"/>
</dbReference>
<keyword evidence="14" id="KW-1185">Reference proteome</keyword>
<dbReference type="InterPro" id="IPR002078">
    <property type="entry name" value="Sigma_54_int"/>
</dbReference>
<evidence type="ECO:0000256" key="2">
    <source>
        <dbReference type="ARBA" id="ARBA00022490"/>
    </source>
</evidence>
<dbReference type="SMART" id="SM00382">
    <property type="entry name" value="AAA"/>
    <property type="match status" value="1"/>
</dbReference>
<dbReference type="InterPro" id="IPR035965">
    <property type="entry name" value="PAS-like_dom_sf"/>
</dbReference>
<dbReference type="InterPro" id="IPR013767">
    <property type="entry name" value="PAS_fold"/>
</dbReference>
<dbReference type="InterPro" id="IPR003593">
    <property type="entry name" value="AAA+_ATPase"/>
</dbReference>
<dbReference type="KEGG" id="ncu:F0U83_12090"/>
<dbReference type="Pfam" id="PF00158">
    <property type="entry name" value="Sigma54_activat"/>
    <property type="match status" value="1"/>
</dbReference>
<dbReference type="GO" id="GO:0006355">
    <property type="term" value="P:regulation of DNA-templated transcription"/>
    <property type="evidence" value="ECO:0007669"/>
    <property type="project" value="InterPro"/>
</dbReference>